<keyword evidence="1" id="KW-1133">Transmembrane helix</keyword>
<dbReference type="Pfam" id="PF20152">
    <property type="entry name" value="DUF6534"/>
    <property type="match status" value="1"/>
</dbReference>
<gene>
    <name evidence="3" type="ORF">EV420DRAFT_1565178</name>
</gene>
<dbReference type="EMBL" id="JAUEPS010000038">
    <property type="protein sequence ID" value="KAK0449639.1"/>
    <property type="molecule type" value="Genomic_DNA"/>
</dbReference>
<dbReference type="PANTHER" id="PTHR40465">
    <property type="entry name" value="CHROMOSOME 1, WHOLE GENOME SHOTGUN SEQUENCE"/>
    <property type="match status" value="1"/>
</dbReference>
<feature type="transmembrane region" description="Helical" evidence="1">
    <location>
        <begin position="20"/>
        <end position="39"/>
    </location>
</feature>
<proteinExistence type="predicted"/>
<feature type="transmembrane region" description="Helical" evidence="1">
    <location>
        <begin position="90"/>
        <end position="114"/>
    </location>
</feature>
<protein>
    <recommendedName>
        <fullName evidence="2">DUF6534 domain-containing protein</fullName>
    </recommendedName>
</protein>
<keyword evidence="1" id="KW-0472">Membrane</keyword>
<feature type="domain" description="DUF6534" evidence="2">
    <location>
        <begin position="177"/>
        <end position="265"/>
    </location>
</feature>
<dbReference type="InterPro" id="IPR045339">
    <property type="entry name" value="DUF6534"/>
</dbReference>
<feature type="transmembrane region" description="Helical" evidence="1">
    <location>
        <begin position="167"/>
        <end position="189"/>
    </location>
</feature>
<dbReference type="RefSeq" id="XP_060326931.1">
    <property type="nucleotide sequence ID" value="XM_060474013.1"/>
</dbReference>
<evidence type="ECO:0000259" key="2">
    <source>
        <dbReference type="Pfam" id="PF20152"/>
    </source>
</evidence>
<evidence type="ECO:0000313" key="4">
    <source>
        <dbReference type="Proteomes" id="UP001175211"/>
    </source>
</evidence>
<comment type="caution">
    <text evidence="3">The sequence shown here is derived from an EMBL/GenBank/DDBJ whole genome shotgun (WGS) entry which is preliminary data.</text>
</comment>
<feature type="transmembrane region" description="Helical" evidence="1">
    <location>
        <begin position="210"/>
        <end position="235"/>
    </location>
</feature>
<dbReference type="GeneID" id="85357561"/>
<name>A0AA39JVM3_ARMTA</name>
<evidence type="ECO:0000313" key="3">
    <source>
        <dbReference type="EMBL" id="KAK0449639.1"/>
    </source>
</evidence>
<keyword evidence="1" id="KW-0812">Transmembrane</keyword>
<sequence length="307" mass="34353">MQPIEVPVQSNQIVGSLEIGVFFNLILMGAALVQGTTYFRRCGRDLWVFKLLVTLCFDSGSRALAMLRFYRYTTLLVIIADVADPRKPRSSYFLASVAIVEPLSTASSPGFVLFPRLPSLRQQIQLAVVMSLLVAFRLSVGIFLGYRAVRDVPMEPAFMVFQRRWDWLLTSGFAVGALADLMIACTLCYHVNQLASPLVMETSGGVLNGIFLRSLQTGLITSLASVTVLICFQTMQDTFAWIGVYIVLGKLYSNALLSSLNARHSYRRMMNMTHLDDDSDTSVNSKETTRRGKWRSRRFTHPGVIEL</sequence>
<reference evidence="3" key="1">
    <citation type="submission" date="2023-06" db="EMBL/GenBank/DDBJ databases">
        <authorList>
            <consortium name="Lawrence Berkeley National Laboratory"/>
            <person name="Ahrendt S."/>
            <person name="Sahu N."/>
            <person name="Indic B."/>
            <person name="Wong-Bajracharya J."/>
            <person name="Merenyi Z."/>
            <person name="Ke H.-M."/>
            <person name="Monk M."/>
            <person name="Kocsube S."/>
            <person name="Drula E."/>
            <person name="Lipzen A."/>
            <person name="Balint B."/>
            <person name="Henrissat B."/>
            <person name="Andreopoulos B."/>
            <person name="Martin F.M."/>
            <person name="Harder C.B."/>
            <person name="Rigling D."/>
            <person name="Ford K.L."/>
            <person name="Foster G.D."/>
            <person name="Pangilinan J."/>
            <person name="Papanicolaou A."/>
            <person name="Barry K."/>
            <person name="LaButti K."/>
            <person name="Viragh M."/>
            <person name="Koriabine M."/>
            <person name="Yan M."/>
            <person name="Riley R."/>
            <person name="Champramary S."/>
            <person name="Plett K.L."/>
            <person name="Tsai I.J."/>
            <person name="Slot J."/>
            <person name="Sipos G."/>
            <person name="Plett J."/>
            <person name="Nagy L.G."/>
            <person name="Grigoriev I.V."/>
        </authorList>
    </citation>
    <scope>NUCLEOTIDE SEQUENCE</scope>
    <source>
        <strain evidence="3">CCBAS 213</strain>
    </source>
</reference>
<accession>A0AA39JVM3</accession>
<feature type="transmembrane region" description="Helical" evidence="1">
    <location>
        <begin position="126"/>
        <end position="147"/>
    </location>
</feature>
<dbReference type="PANTHER" id="PTHR40465:SF1">
    <property type="entry name" value="DUF6534 DOMAIN-CONTAINING PROTEIN"/>
    <property type="match status" value="1"/>
</dbReference>
<evidence type="ECO:0000256" key="1">
    <source>
        <dbReference type="SAM" id="Phobius"/>
    </source>
</evidence>
<keyword evidence="4" id="KW-1185">Reference proteome</keyword>
<dbReference type="AlphaFoldDB" id="A0AA39JVM3"/>
<dbReference type="Proteomes" id="UP001175211">
    <property type="component" value="Unassembled WGS sequence"/>
</dbReference>
<organism evidence="3 4">
    <name type="scientific">Armillaria tabescens</name>
    <name type="common">Ringless honey mushroom</name>
    <name type="synonym">Agaricus tabescens</name>
    <dbReference type="NCBI Taxonomy" id="1929756"/>
    <lineage>
        <taxon>Eukaryota</taxon>
        <taxon>Fungi</taxon>
        <taxon>Dikarya</taxon>
        <taxon>Basidiomycota</taxon>
        <taxon>Agaricomycotina</taxon>
        <taxon>Agaricomycetes</taxon>
        <taxon>Agaricomycetidae</taxon>
        <taxon>Agaricales</taxon>
        <taxon>Marasmiineae</taxon>
        <taxon>Physalacriaceae</taxon>
        <taxon>Desarmillaria</taxon>
    </lineage>
</organism>
<feature type="transmembrane region" description="Helical" evidence="1">
    <location>
        <begin position="241"/>
        <end position="262"/>
    </location>
</feature>